<dbReference type="Pfam" id="PF05622">
    <property type="entry name" value="HOOK"/>
    <property type="match status" value="1"/>
</dbReference>
<accession>A0A3F2RTR3</accession>
<dbReference type="Proteomes" id="UP000284657">
    <property type="component" value="Unassembled WGS sequence"/>
</dbReference>
<evidence type="ECO:0000313" key="3">
    <source>
        <dbReference type="EMBL" id="RLN53887.1"/>
    </source>
</evidence>
<keyword evidence="1" id="KW-0175">Coiled coil</keyword>
<protein>
    <recommendedName>
        <fullName evidence="2">Hook C-terminal domain-containing protein</fullName>
    </recommendedName>
</protein>
<evidence type="ECO:0000259" key="2">
    <source>
        <dbReference type="Pfam" id="PF05622"/>
    </source>
</evidence>
<dbReference type="EMBL" id="MBDO02000100">
    <property type="protein sequence ID" value="RLN63268.1"/>
    <property type="molecule type" value="Genomic_DNA"/>
</dbReference>
<comment type="caution">
    <text evidence="4">The sequence shown here is derived from an EMBL/GenBank/DDBJ whole genome shotgun (WGS) entry which is preliminary data.</text>
</comment>
<evidence type="ECO:0000313" key="5">
    <source>
        <dbReference type="Proteomes" id="UP000277300"/>
    </source>
</evidence>
<evidence type="ECO:0000256" key="1">
    <source>
        <dbReference type="SAM" id="Coils"/>
    </source>
</evidence>
<dbReference type="Gene3D" id="1.10.418.10">
    <property type="entry name" value="Calponin-like domain"/>
    <property type="match status" value="1"/>
</dbReference>
<dbReference type="OrthoDB" id="49395at2759"/>
<dbReference type="GO" id="GO:0031122">
    <property type="term" value="P:cytoplasmic microtubule organization"/>
    <property type="evidence" value="ECO:0007669"/>
    <property type="project" value="InterPro"/>
</dbReference>
<dbReference type="InterPro" id="IPR008636">
    <property type="entry name" value="Hook_C"/>
</dbReference>
<feature type="coiled-coil region" evidence="1">
    <location>
        <begin position="237"/>
        <end position="281"/>
    </location>
</feature>
<dbReference type="AlphaFoldDB" id="A0A3F2RTR3"/>
<dbReference type="Proteomes" id="UP000277300">
    <property type="component" value="Unassembled WGS sequence"/>
</dbReference>
<feature type="domain" description="Hook C-terminal" evidence="2">
    <location>
        <begin position="151"/>
        <end position="279"/>
    </location>
</feature>
<dbReference type="EMBL" id="MBAD02001527">
    <property type="protein sequence ID" value="RLN53887.1"/>
    <property type="molecule type" value="Genomic_DNA"/>
</dbReference>
<dbReference type="GO" id="GO:0008017">
    <property type="term" value="F:microtubule binding"/>
    <property type="evidence" value="ECO:0007669"/>
    <property type="project" value="InterPro"/>
</dbReference>
<evidence type="ECO:0000313" key="4">
    <source>
        <dbReference type="EMBL" id="RLN63268.1"/>
    </source>
</evidence>
<reference evidence="5 6" key="1">
    <citation type="submission" date="2018-07" db="EMBL/GenBank/DDBJ databases">
        <title>Genome sequencing of oomycete isolates from Chile give support for New Zealand origin for Phytophthora kernoviae and make available the first Nothophytophthora sp. genome.</title>
        <authorList>
            <person name="Studholme D.J."/>
            <person name="Sanfuentes E."/>
            <person name="Panda P."/>
            <person name="Hill R."/>
            <person name="Sambles C."/>
            <person name="Grant M."/>
            <person name="Williams N.M."/>
            <person name="Mcdougal R.L."/>
        </authorList>
    </citation>
    <scope>NUCLEOTIDE SEQUENCE [LARGE SCALE GENOMIC DNA]</scope>
    <source>
        <strain evidence="4">Chile6</strain>
        <strain evidence="3">Chile7</strain>
    </source>
</reference>
<proteinExistence type="predicted"/>
<sequence>MTEDETDAGGEIDTRQQAASLMQWLSFYAAQPQEHCITTVHGLLQTAFPNVIIASKKTEDDWGDVVATLESFYEASLAIDTVRLSTVVDASDKALRVVLELVLGAVVQCETKAIFVRDILTMDDSVHLGRELELIGKKLCDVEMEKGMLLETIQQLKEQLDVDVLRKERLLRALYDEQIQTLQCELDAAKVELRDKTVLASEVPALRDEVDLLRPLAEKMAKVDLTVAKYKAKIDDLSGAKDSLRRVENTNSELVEKNLALETELIKAASWQRKLKEAKEANTVVVSMPYKLNLLTLKLIYFFLPFTIATGISRV</sequence>
<gene>
    <name evidence="3" type="ORF">BBJ29_007146</name>
    <name evidence="4" type="ORF">BBP00_00004264</name>
</gene>
<organism evidence="4 5">
    <name type="scientific">Phytophthora kernoviae</name>
    <dbReference type="NCBI Taxonomy" id="325452"/>
    <lineage>
        <taxon>Eukaryota</taxon>
        <taxon>Sar</taxon>
        <taxon>Stramenopiles</taxon>
        <taxon>Oomycota</taxon>
        <taxon>Peronosporomycetes</taxon>
        <taxon>Peronosporales</taxon>
        <taxon>Peronosporaceae</taxon>
        <taxon>Phytophthora</taxon>
    </lineage>
</organism>
<name>A0A3F2RTR3_9STRA</name>
<dbReference type="InterPro" id="IPR036872">
    <property type="entry name" value="CH_dom_sf"/>
</dbReference>
<evidence type="ECO:0000313" key="6">
    <source>
        <dbReference type="Proteomes" id="UP000284657"/>
    </source>
</evidence>